<dbReference type="OrthoDB" id="8820570at2759"/>
<evidence type="ECO:0000256" key="5">
    <source>
        <dbReference type="ARBA" id="ARBA00022999"/>
    </source>
</evidence>
<dbReference type="AlphaFoldDB" id="A0A2G9S4C2"/>
<dbReference type="PROSITE" id="PS50001">
    <property type="entry name" value="SH2"/>
    <property type="match status" value="1"/>
</dbReference>
<keyword evidence="2" id="KW-0341">Growth regulation</keyword>
<dbReference type="Pfam" id="PF07525">
    <property type="entry name" value="SOCS_box"/>
    <property type="match status" value="1"/>
</dbReference>
<dbReference type="InterPro" id="IPR000980">
    <property type="entry name" value="SH2"/>
</dbReference>
<accession>A0A2G9S4C2</accession>
<sequence length="172" mass="19971">MKTKVITIHVHCFRLELWEVTRLPCYWGNLDKYQAEILLLGHPDGTFLLRNSSQEGCAFAVTFRRKGCTRHARVQYREKYFSFPWGSIHSPTIDNLLKQYNDPKICTFFEPLLAKPLNRTTALSLQELCRAAVNAAIPYNTISQLTLPRAMKQYLLDYHYKDILSGNKEDSL</sequence>
<keyword evidence="10" id="KW-1185">Reference proteome</keyword>
<evidence type="ECO:0000256" key="3">
    <source>
        <dbReference type="ARBA" id="ARBA00022700"/>
    </source>
</evidence>
<gene>
    <name evidence="9" type="ORF">AB205_0081180</name>
</gene>
<dbReference type="GO" id="GO:0009968">
    <property type="term" value="P:negative regulation of signal transduction"/>
    <property type="evidence" value="ECO:0007669"/>
    <property type="project" value="UniProtKB-KW"/>
</dbReference>
<evidence type="ECO:0000256" key="2">
    <source>
        <dbReference type="ARBA" id="ARBA00022604"/>
    </source>
</evidence>
<organism evidence="9 10">
    <name type="scientific">Aquarana catesbeiana</name>
    <name type="common">American bullfrog</name>
    <name type="synonym">Rana catesbeiana</name>
    <dbReference type="NCBI Taxonomy" id="8400"/>
    <lineage>
        <taxon>Eukaryota</taxon>
        <taxon>Metazoa</taxon>
        <taxon>Chordata</taxon>
        <taxon>Craniata</taxon>
        <taxon>Vertebrata</taxon>
        <taxon>Euteleostomi</taxon>
        <taxon>Amphibia</taxon>
        <taxon>Batrachia</taxon>
        <taxon>Anura</taxon>
        <taxon>Neobatrachia</taxon>
        <taxon>Ranoidea</taxon>
        <taxon>Ranidae</taxon>
        <taxon>Aquarana</taxon>
    </lineage>
</organism>
<keyword evidence="3" id="KW-0734">Signal transduction inhibitor</keyword>
<protein>
    <recommendedName>
        <fullName evidence="11">SOCS box domain-containing protein</fullName>
    </recommendedName>
</protein>
<dbReference type="InterPro" id="IPR036860">
    <property type="entry name" value="SH2_dom_sf"/>
</dbReference>
<dbReference type="GO" id="GO:0046935">
    <property type="term" value="F:1-phosphatidylinositol-3-kinase regulator activity"/>
    <property type="evidence" value="ECO:0007669"/>
    <property type="project" value="TreeGrafter"/>
</dbReference>
<dbReference type="SMART" id="SM00969">
    <property type="entry name" value="SOCS_box"/>
    <property type="match status" value="1"/>
</dbReference>
<dbReference type="GO" id="GO:0046854">
    <property type="term" value="P:phosphatidylinositol phosphate biosynthetic process"/>
    <property type="evidence" value="ECO:0007669"/>
    <property type="project" value="TreeGrafter"/>
</dbReference>
<evidence type="ECO:0000256" key="4">
    <source>
        <dbReference type="ARBA" id="ARBA00022786"/>
    </source>
</evidence>
<dbReference type="GO" id="GO:0005942">
    <property type="term" value="C:phosphatidylinositol 3-kinase complex"/>
    <property type="evidence" value="ECO:0007669"/>
    <property type="project" value="TreeGrafter"/>
</dbReference>
<feature type="domain" description="SOCS box" evidence="8">
    <location>
        <begin position="112"/>
        <end position="161"/>
    </location>
</feature>
<dbReference type="SMART" id="SM00253">
    <property type="entry name" value="SOCS"/>
    <property type="match status" value="1"/>
</dbReference>
<evidence type="ECO:0008006" key="11">
    <source>
        <dbReference type="Google" id="ProtNLM"/>
    </source>
</evidence>
<keyword evidence="4" id="KW-0833">Ubl conjugation pathway</keyword>
<dbReference type="PANTHER" id="PTHR10155:SF0">
    <property type="entry name" value="SUPPRESSOR OF CYTOKINE SIGNALING AT 36E, ISOFORM D"/>
    <property type="match status" value="1"/>
</dbReference>
<proteinExistence type="predicted"/>
<dbReference type="UniPathway" id="UPA00143"/>
<dbReference type="EMBL" id="KV927485">
    <property type="protein sequence ID" value="PIO34982.1"/>
    <property type="molecule type" value="Genomic_DNA"/>
</dbReference>
<dbReference type="SMART" id="SM00252">
    <property type="entry name" value="SH2"/>
    <property type="match status" value="1"/>
</dbReference>
<dbReference type="SUPFAM" id="SSF55550">
    <property type="entry name" value="SH2 domain"/>
    <property type="match status" value="1"/>
</dbReference>
<evidence type="ECO:0000259" key="7">
    <source>
        <dbReference type="PROSITE" id="PS50001"/>
    </source>
</evidence>
<evidence type="ECO:0000259" key="8">
    <source>
        <dbReference type="PROSITE" id="PS50225"/>
    </source>
</evidence>
<reference evidence="10" key="1">
    <citation type="journal article" date="2017" name="Nat. Commun.">
        <title>The North American bullfrog draft genome provides insight into hormonal regulation of long noncoding RNA.</title>
        <authorList>
            <person name="Hammond S.A."/>
            <person name="Warren R.L."/>
            <person name="Vandervalk B.P."/>
            <person name="Kucuk E."/>
            <person name="Khan H."/>
            <person name="Gibb E.A."/>
            <person name="Pandoh P."/>
            <person name="Kirk H."/>
            <person name="Zhao Y."/>
            <person name="Jones M."/>
            <person name="Mungall A.J."/>
            <person name="Coope R."/>
            <person name="Pleasance S."/>
            <person name="Moore R.A."/>
            <person name="Holt R.A."/>
            <person name="Round J.M."/>
            <person name="Ohora S."/>
            <person name="Walle B.V."/>
            <person name="Veldhoen N."/>
            <person name="Helbing C.C."/>
            <person name="Birol I."/>
        </authorList>
    </citation>
    <scope>NUCLEOTIDE SEQUENCE [LARGE SCALE GENOMIC DNA]</scope>
</reference>
<dbReference type="Proteomes" id="UP000228934">
    <property type="component" value="Unassembled WGS sequence"/>
</dbReference>
<evidence type="ECO:0000313" key="10">
    <source>
        <dbReference type="Proteomes" id="UP000228934"/>
    </source>
</evidence>
<dbReference type="GO" id="GO:0035556">
    <property type="term" value="P:intracellular signal transduction"/>
    <property type="evidence" value="ECO:0007669"/>
    <property type="project" value="InterPro"/>
</dbReference>
<evidence type="ECO:0000313" key="9">
    <source>
        <dbReference type="EMBL" id="PIO34982.1"/>
    </source>
</evidence>
<dbReference type="Gene3D" id="3.30.505.10">
    <property type="entry name" value="SH2 domain"/>
    <property type="match status" value="1"/>
</dbReference>
<evidence type="ECO:0000256" key="1">
    <source>
        <dbReference type="ARBA" id="ARBA00004906"/>
    </source>
</evidence>
<dbReference type="SUPFAM" id="SSF158235">
    <property type="entry name" value="SOCS box-like"/>
    <property type="match status" value="1"/>
</dbReference>
<comment type="pathway">
    <text evidence="1">Protein modification; protein ubiquitination.</text>
</comment>
<dbReference type="InterPro" id="IPR036036">
    <property type="entry name" value="SOCS_box-like_dom_sf"/>
</dbReference>
<feature type="domain" description="SH2" evidence="7">
    <location>
        <begin position="25"/>
        <end position="117"/>
    </location>
</feature>
<name>A0A2G9S4C2_AQUCT</name>
<keyword evidence="5 6" id="KW-0727">SH2 domain</keyword>
<dbReference type="GO" id="GO:0016567">
    <property type="term" value="P:protein ubiquitination"/>
    <property type="evidence" value="ECO:0007669"/>
    <property type="project" value="UniProtKB-UniPathway"/>
</dbReference>
<dbReference type="Pfam" id="PF00017">
    <property type="entry name" value="SH2"/>
    <property type="match status" value="1"/>
</dbReference>
<evidence type="ECO:0000256" key="6">
    <source>
        <dbReference type="PROSITE-ProRule" id="PRU00191"/>
    </source>
</evidence>
<dbReference type="InterPro" id="IPR001496">
    <property type="entry name" value="SOCS_box"/>
</dbReference>
<dbReference type="CDD" id="cd03717">
    <property type="entry name" value="SOCS_SOCS_like"/>
    <property type="match status" value="1"/>
</dbReference>
<dbReference type="PANTHER" id="PTHR10155">
    <property type="entry name" value="PHOSPHATIDYLINOSITOL 3-KINASE REGULATORY SUBUNIT"/>
    <property type="match status" value="1"/>
</dbReference>
<dbReference type="PROSITE" id="PS50225">
    <property type="entry name" value="SOCS"/>
    <property type="match status" value="1"/>
</dbReference>